<feature type="chain" id="PRO_5046104471" description="Metalloenzyme domain-containing protein" evidence="1">
    <location>
        <begin position="23"/>
        <end position="347"/>
    </location>
</feature>
<accession>A0ABQ1MZW6</accession>
<keyword evidence="4" id="KW-1185">Reference proteome</keyword>
<organism evidence="3 4">
    <name type="scientific">Marivirga lumbricoides</name>
    <dbReference type="NCBI Taxonomy" id="1046115"/>
    <lineage>
        <taxon>Bacteria</taxon>
        <taxon>Pseudomonadati</taxon>
        <taxon>Bacteroidota</taxon>
        <taxon>Cytophagia</taxon>
        <taxon>Cytophagales</taxon>
        <taxon>Marivirgaceae</taxon>
        <taxon>Marivirga</taxon>
    </lineage>
</organism>
<protein>
    <recommendedName>
        <fullName evidence="2">Metalloenzyme domain-containing protein</fullName>
    </recommendedName>
</protein>
<name>A0ABQ1MZW6_9BACT</name>
<keyword evidence="1" id="KW-0732">Signal</keyword>
<evidence type="ECO:0000313" key="4">
    <source>
        <dbReference type="Proteomes" id="UP000636010"/>
    </source>
</evidence>
<evidence type="ECO:0000259" key="2">
    <source>
        <dbReference type="Pfam" id="PF01676"/>
    </source>
</evidence>
<reference evidence="4" key="1">
    <citation type="journal article" date="2019" name="Int. J. Syst. Evol. Microbiol.">
        <title>The Global Catalogue of Microorganisms (GCM) 10K type strain sequencing project: providing services to taxonomists for standard genome sequencing and annotation.</title>
        <authorList>
            <consortium name="The Broad Institute Genomics Platform"/>
            <consortium name="The Broad Institute Genome Sequencing Center for Infectious Disease"/>
            <person name="Wu L."/>
            <person name="Ma J."/>
        </authorList>
    </citation>
    <scope>NUCLEOTIDE SEQUENCE [LARGE SCALE GENOMIC DNA]</scope>
    <source>
        <strain evidence="4">CGMCC 1.10832</strain>
    </source>
</reference>
<evidence type="ECO:0000256" key="1">
    <source>
        <dbReference type="SAM" id="SignalP"/>
    </source>
</evidence>
<feature type="signal peptide" evidence="1">
    <location>
        <begin position="1"/>
        <end position="22"/>
    </location>
</feature>
<dbReference type="Pfam" id="PF01676">
    <property type="entry name" value="Metalloenzyme"/>
    <property type="match status" value="1"/>
</dbReference>
<dbReference type="InterPro" id="IPR006124">
    <property type="entry name" value="Metalloenzyme"/>
</dbReference>
<proteinExistence type="predicted"/>
<dbReference type="Gene3D" id="3.40.720.10">
    <property type="entry name" value="Alkaline Phosphatase, subunit A"/>
    <property type="match status" value="1"/>
</dbReference>
<evidence type="ECO:0000313" key="3">
    <source>
        <dbReference type="EMBL" id="GGC50361.1"/>
    </source>
</evidence>
<dbReference type="RefSeq" id="WP_188467005.1">
    <property type="nucleotide sequence ID" value="NZ_BAABHU010000014.1"/>
</dbReference>
<dbReference type="InterPro" id="IPR017850">
    <property type="entry name" value="Alkaline_phosphatase_core_sf"/>
</dbReference>
<dbReference type="SUPFAM" id="SSF53649">
    <property type="entry name" value="Alkaline phosphatase-like"/>
    <property type="match status" value="1"/>
</dbReference>
<feature type="domain" description="Metalloenzyme" evidence="2">
    <location>
        <begin position="197"/>
        <end position="291"/>
    </location>
</feature>
<sequence>MQIKTLTFTVLLASLSFCNLEAQDQEDPKVILITLDGFRWQELFTGADSKLISNTQYVDDTTGLKSKFWRDTPTERREALLPFIWNEVRDLGEIHGNREAGSKVNLTNTMWFSYPGYNEILTGKSDDKNITSNAKIYNPNVSILEEINNIPKYKGQVAAFTSWDVFPYIINDKRSGIPVNAAFDPATGDAITEKERFLNKLQQEIPSPWGSVRLDAFTHNYALEYLKRKHPSLVYIAYGETDDFAHEGEYDAYLTAAHNTDAMIRELWNYVQTDPFYKDQTTLIITTDHGRGTEPLDTWRGHGSNISGADQTWMIVLGNTAENLGEVKRNEQLYPTQIVSKIKKILH</sequence>
<dbReference type="EMBL" id="BMEC01000014">
    <property type="protein sequence ID" value="GGC50361.1"/>
    <property type="molecule type" value="Genomic_DNA"/>
</dbReference>
<dbReference type="Proteomes" id="UP000636010">
    <property type="component" value="Unassembled WGS sequence"/>
</dbReference>
<comment type="caution">
    <text evidence="3">The sequence shown here is derived from an EMBL/GenBank/DDBJ whole genome shotgun (WGS) entry which is preliminary data.</text>
</comment>
<gene>
    <name evidence="3" type="ORF">GCM10011506_40030</name>
</gene>